<evidence type="ECO:0000256" key="1">
    <source>
        <dbReference type="ARBA" id="ARBA00022448"/>
    </source>
</evidence>
<evidence type="ECO:0000256" key="4">
    <source>
        <dbReference type="SAM" id="MobiDB-lite"/>
    </source>
</evidence>
<keyword evidence="2" id="KW-0547">Nucleotide-binding</keyword>
<evidence type="ECO:0000256" key="3">
    <source>
        <dbReference type="ARBA" id="ARBA00022840"/>
    </source>
</evidence>
<dbReference type="InterPro" id="IPR017871">
    <property type="entry name" value="ABC_transporter-like_CS"/>
</dbReference>
<protein>
    <submittedName>
        <fullName evidence="6">Amino acid/amide ABC transporter ATP-binding protein 1 (HAAT family)</fullName>
    </submittedName>
</protein>
<dbReference type="GO" id="GO:0016887">
    <property type="term" value="F:ATP hydrolysis activity"/>
    <property type="evidence" value="ECO:0007669"/>
    <property type="project" value="InterPro"/>
</dbReference>
<dbReference type="GO" id="GO:0005524">
    <property type="term" value="F:ATP binding"/>
    <property type="evidence" value="ECO:0007669"/>
    <property type="project" value="UniProtKB-KW"/>
</dbReference>
<dbReference type="Pfam" id="PF00005">
    <property type="entry name" value="ABC_tran"/>
    <property type="match status" value="1"/>
</dbReference>
<dbReference type="InterPro" id="IPR051120">
    <property type="entry name" value="ABC_AA/LPS_Transport"/>
</dbReference>
<evidence type="ECO:0000313" key="7">
    <source>
        <dbReference type="Proteomes" id="UP000247591"/>
    </source>
</evidence>
<dbReference type="InterPro" id="IPR003439">
    <property type="entry name" value="ABC_transporter-like_ATP-bd"/>
</dbReference>
<sequence>MPDGRHGKDSGEPDLSVDAATLTKEAAPATLAELKVLGAEERAAIFAGVSPEAGSRKPDPIITVDGITRTFGGLKAVDVHHLEIQRGCITGLIGPNGAGKTTFFNLITGFDKPDTGTWELNGNPMGRVVPHKVARNGMVRTFQLTKALSKLSVLDNVRLGARHQKGEHMFAALAPWVWRKQEAETTERAYELLKRFKLDTKADDYAGSLSGGQRKLLEMARALMTNPEVVMLDEPMAGVNPALTQSLLEHIKSLRDEGMSVVFVEHDMDVIRDISDWVVVMAQGKVIAESLPERLGDNEAVVDAYLGGHHDQALEFDADGNPVGQTAVLAEEVEAAMEQTLKAGGDLSEPIVPTHDKPLGSTDGLDTTDRKDKA</sequence>
<comment type="caution">
    <text evidence="6">The sequence shown here is derived from an EMBL/GenBank/DDBJ whole genome shotgun (WGS) entry which is preliminary data.</text>
</comment>
<dbReference type="PANTHER" id="PTHR45772:SF9">
    <property type="entry name" value="CONSERVED COMPONENT OF ABC TRANSPORTER FOR NATURAL AMINO ACIDS"/>
    <property type="match status" value="1"/>
</dbReference>
<keyword evidence="1" id="KW-0813">Transport</keyword>
<dbReference type="OrthoDB" id="3396710at2"/>
<dbReference type="GO" id="GO:0005886">
    <property type="term" value="C:plasma membrane"/>
    <property type="evidence" value="ECO:0007669"/>
    <property type="project" value="TreeGrafter"/>
</dbReference>
<reference evidence="6 7" key="1">
    <citation type="submission" date="2018-06" db="EMBL/GenBank/DDBJ databases">
        <title>Genomic Encyclopedia of Type Strains, Phase IV (KMG-IV): sequencing the most valuable type-strain genomes for metagenomic binning, comparative biology and taxonomic classification.</title>
        <authorList>
            <person name="Goeker M."/>
        </authorList>
    </citation>
    <scope>NUCLEOTIDE SEQUENCE [LARGE SCALE GENOMIC DNA]</scope>
    <source>
        <strain evidence="6 7">DSM 45521</strain>
    </source>
</reference>
<dbReference type="PANTHER" id="PTHR45772">
    <property type="entry name" value="CONSERVED COMPONENT OF ABC TRANSPORTER FOR NATURAL AMINO ACIDS-RELATED"/>
    <property type="match status" value="1"/>
</dbReference>
<evidence type="ECO:0000256" key="2">
    <source>
        <dbReference type="ARBA" id="ARBA00022741"/>
    </source>
</evidence>
<dbReference type="SMART" id="SM00382">
    <property type="entry name" value="AAA"/>
    <property type="match status" value="1"/>
</dbReference>
<organism evidence="6 7">
    <name type="scientific">Williamsia limnetica</name>
    <dbReference type="NCBI Taxonomy" id="882452"/>
    <lineage>
        <taxon>Bacteria</taxon>
        <taxon>Bacillati</taxon>
        <taxon>Actinomycetota</taxon>
        <taxon>Actinomycetes</taxon>
        <taxon>Mycobacteriales</taxon>
        <taxon>Nocardiaceae</taxon>
        <taxon>Williamsia</taxon>
    </lineage>
</organism>
<name>A0A318RMY5_WILLI</name>
<dbReference type="Proteomes" id="UP000247591">
    <property type="component" value="Unassembled WGS sequence"/>
</dbReference>
<dbReference type="PROSITE" id="PS00211">
    <property type="entry name" value="ABC_TRANSPORTER_1"/>
    <property type="match status" value="1"/>
</dbReference>
<dbReference type="PROSITE" id="PS50893">
    <property type="entry name" value="ABC_TRANSPORTER_2"/>
    <property type="match status" value="1"/>
</dbReference>
<dbReference type="InterPro" id="IPR003593">
    <property type="entry name" value="AAA+_ATPase"/>
</dbReference>
<keyword evidence="7" id="KW-1185">Reference proteome</keyword>
<dbReference type="EMBL" id="QJSP01000009">
    <property type="protein sequence ID" value="PYE15996.1"/>
    <property type="molecule type" value="Genomic_DNA"/>
</dbReference>
<feature type="domain" description="ABC transporter" evidence="5">
    <location>
        <begin position="62"/>
        <end position="308"/>
    </location>
</feature>
<dbReference type="SUPFAM" id="SSF52540">
    <property type="entry name" value="P-loop containing nucleoside triphosphate hydrolases"/>
    <property type="match status" value="1"/>
</dbReference>
<dbReference type="FunFam" id="3.40.50.300:FF:000421">
    <property type="entry name" value="Branched-chain amino acid ABC transporter ATP-binding protein"/>
    <property type="match status" value="1"/>
</dbReference>
<dbReference type="AlphaFoldDB" id="A0A318RMY5"/>
<dbReference type="RefSeq" id="WP_110470617.1">
    <property type="nucleotide sequence ID" value="NZ_QJSP01000009.1"/>
</dbReference>
<dbReference type="CDD" id="cd03219">
    <property type="entry name" value="ABC_Mj1267_LivG_branched"/>
    <property type="match status" value="1"/>
</dbReference>
<dbReference type="InterPro" id="IPR027417">
    <property type="entry name" value="P-loop_NTPase"/>
</dbReference>
<feature type="region of interest" description="Disordered" evidence="4">
    <location>
        <begin position="343"/>
        <end position="374"/>
    </location>
</feature>
<gene>
    <name evidence="6" type="ORF">DFR67_109225</name>
</gene>
<accession>A0A318RMY5</accession>
<evidence type="ECO:0000259" key="5">
    <source>
        <dbReference type="PROSITE" id="PS50893"/>
    </source>
</evidence>
<dbReference type="Gene3D" id="3.40.50.300">
    <property type="entry name" value="P-loop containing nucleotide triphosphate hydrolases"/>
    <property type="match status" value="1"/>
</dbReference>
<keyword evidence="3 6" id="KW-0067">ATP-binding</keyword>
<proteinExistence type="predicted"/>
<evidence type="ECO:0000313" key="6">
    <source>
        <dbReference type="EMBL" id="PYE15996.1"/>
    </source>
</evidence>